<proteinExistence type="predicted"/>
<name>A0ABS1TFG2_9CLOT</name>
<accession>A0ABS1TFG2</accession>
<dbReference type="InterPro" id="IPR025914">
    <property type="entry name" value="SpoVAE"/>
</dbReference>
<protein>
    <submittedName>
        <fullName evidence="1">Stage V sporulation protein AE</fullName>
    </submittedName>
</protein>
<reference evidence="1 2" key="1">
    <citation type="submission" date="2021-01" db="EMBL/GenBank/DDBJ databases">
        <title>Genome public.</title>
        <authorList>
            <person name="Liu C."/>
            <person name="Sun Q."/>
        </authorList>
    </citation>
    <scope>NUCLEOTIDE SEQUENCE [LARGE SCALE GENOMIC DNA]</scope>
    <source>
        <strain evidence="1 2">YIM B02515</strain>
    </source>
</reference>
<gene>
    <name evidence="1" type="ORF">JK636_20515</name>
</gene>
<keyword evidence="2" id="KW-1185">Reference proteome</keyword>
<dbReference type="Pfam" id="PF14097">
    <property type="entry name" value="SpoVAE"/>
    <property type="match status" value="1"/>
</dbReference>
<evidence type="ECO:0000313" key="2">
    <source>
        <dbReference type="Proteomes" id="UP000632377"/>
    </source>
</evidence>
<sequence length="193" mass="20815">MTVLKRRVIIVTDGDDIAKNAVEEAARNIGGRCISLSAGNPTILSGEKIIELIKIAKYDPVVVMVDDRGDIGMGYGEKVMYKIMKDEGIEVIGIVAVASNTAKAKGVMVDCSIDKYGNIINKAVDKYGNALLNRLLKGDTVNMLSSMKVKYIVGIGDPGKMDGKDNITIGAPIISKAMDEIIKNYNKELTNFS</sequence>
<dbReference type="EMBL" id="JAESWC010000018">
    <property type="protein sequence ID" value="MBL4938100.1"/>
    <property type="molecule type" value="Genomic_DNA"/>
</dbReference>
<dbReference type="Proteomes" id="UP000632377">
    <property type="component" value="Unassembled WGS sequence"/>
</dbReference>
<comment type="caution">
    <text evidence="1">The sequence shown here is derived from an EMBL/GenBank/DDBJ whole genome shotgun (WGS) entry which is preliminary data.</text>
</comment>
<evidence type="ECO:0000313" key="1">
    <source>
        <dbReference type="EMBL" id="MBL4938100.1"/>
    </source>
</evidence>
<organism evidence="1 2">
    <name type="scientific">Clostridium rhizosphaerae</name>
    <dbReference type="NCBI Taxonomy" id="2803861"/>
    <lineage>
        <taxon>Bacteria</taxon>
        <taxon>Bacillati</taxon>
        <taxon>Bacillota</taxon>
        <taxon>Clostridia</taxon>
        <taxon>Eubacteriales</taxon>
        <taxon>Clostridiaceae</taxon>
        <taxon>Clostridium</taxon>
    </lineage>
</organism>